<keyword evidence="16" id="KW-1185">Reference proteome</keyword>
<evidence type="ECO:0000256" key="1">
    <source>
        <dbReference type="ARBA" id="ARBA00022705"/>
    </source>
</evidence>
<feature type="binding site" evidence="11">
    <location>
        <position position="205"/>
    </location>
    <ligand>
        <name>Zn(2+)</name>
        <dbReference type="ChEBI" id="CHEBI:29105"/>
        <label>1</label>
    </ligand>
</feature>
<dbReference type="SUPFAM" id="SSF57938">
    <property type="entry name" value="DnaJ/Hsp40 cysteine-rich domain"/>
    <property type="match status" value="1"/>
</dbReference>
<keyword evidence="1 11" id="KW-0235">DNA replication</keyword>
<keyword evidence="4 11" id="KW-0863">Zinc-finger</keyword>
<dbReference type="PROSITE" id="PS51188">
    <property type="entry name" value="ZF_CR"/>
    <property type="match status" value="1"/>
</dbReference>
<dbReference type="CDD" id="cd06257">
    <property type="entry name" value="DnaJ"/>
    <property type="match status" value="1"/>
</dbReference>
<feature type="zinc finger region" description="CR-type" evidence="12">
    <location>
        <begin position="135"/>
        <end position="217"/>
    </location>
</feature>
<dbReference type="Pfam" id="PF01556">
    <property type="entry name" value="DnaJ_C"/>
    <property type="match status" value="1"/>
</dbReference>
<evidence type="ECO:0000256" key="5">
    <source>
        <dbReference type="ARBA" id="ARBA00022833"/>
    </source>
</evidence>
<organism evidence="15 16">
    <name type="scientific">Limnospira indica PCC 8005</name>
    <dbReference type="NCBI Taxonomy" id="376219"/>
    <lineage>
        <taxon>Bacteria</taxon>
        <taxon>Bacillati</taxon>
        <taxon>Cyanobacteriota</taxon>
        <taxon>Cyanophyceae</taxon>
        <taxon>Oscillatoriophycideae</taxon>
        <taxon>Oscillatoriales</taxon>
        <taxon>Sirenicapillariaceae</taxon>
        <taxon>Limnospira</taxon>
    </lineage>
</organism>
<accession>A0A9P1KEM4</accession>
<dbReference type="FunFam" id="2.10.230.10:FF:000002">
    <property type="entry name" value="Molecular chaperone DnaJ"/>
    <property type="match status" value="1"/>
</dbReference>
<evidence type="ECO:0000256" key="6">
    <source>
        <dbReference type="ARBA" id="ARBA00023016"/>
    </source>
</evidence>
<name>A0A9P1KEM4_9CYAN</name>
<feature type="domain" description="J" evidence="13">
    <location>
        <begin position="4"/>
        <end position="68"/>
    </location>
</feature>
<feature type="repeat" description="CXXCXGXG motif" evidence="11">
    <location>
        <begin position="165"/>
        <end position="172"/>
    </location>
</feature>
<dbReference type="InterPro" id="IPR002939">
    <property type="entry name" value="DnaJ_C"/>
</dbReference>
<feature type="binding site" evidence="11">
    <location>
        <position position="191"/>
    </location>
    <ligand>
        <name>Zn(2+)</name>
        <dbReference type="ChEBI" id="CHEBI:29105"/>
        <label>2</label>
    </ligand>
</feature>
<feature type="binding site" evidence="11">
    <location>
        <position position="151"/>
    </location>
    <ligand>
        <name>Zn(2+)</name>
        <dbReference type="ChEBI" id="CHEBI:29105"/>
        <label>1</label>
    </ligand>
</feature>
<dbReference type="EMBL" id="FO818640">
    <property type="protein sequence ID" value="CDM94139.1"/>
    <property type="molecule type" value="Genomic_DNA"/>
</dbReference>
<evidence type="ECO:0000256" key="8">
    <source>
        <dbReference type="ARBA" id="ARBA00053423"/>
    </source>
</evidence>
<evidence type="ECO:0000313" key="15">
    <source>
        <dbReference type="EMBL" id="CDM94139.1"/>
    </source>
</evidence>
<dbReference type="Pfam" id="PF00684">
    <property type="entry name" value="DnaJ_CXXCXGXG"/>
    <property type="match status" value="1"/>
</dbReference>
<feature type="binding site" evidence="11">
    <location>
        <position position="165"/>
    </location>
    <ligand>
        <name>Zn(2+)</name>
        <dbReference type="ChEBI" id="CHEBI:29105"/>
        <label>2</label>
    </ligand>
</feature>
<dbReference type="GO" id="GO:0005737">
    <property type="term" value="C:cytoplasm"/>
    <property type="evidence" value="ECO:0007669"/>
    <property type="project" value="UniProtKB-SubCell"/>
</dbReference>
<dbReference type="AlphaFoldDB" id="A0A9P1KEM4"/>
<dbReference type="CDD" id="cd10747">
    <property type="entry name" value="DnaJ_C"/>
    <property type="match status" value="1"/>
</dbReference>
<keyword evidence="11" id="KW-0963">Cytoplasm</keyword>
<evidence type="ECO:0000256" key="7">
    <source>
        <dbReference type="ARBA" id="ARBA00023186"/>
    </source>
</evidence>
<keyword evidence="3 11" id="KW-0677">Repeat</keyword>
<evidence type="ECO:0000256" key="11">
    <source>
        <dbReference type="HAMAP-Rule" id="MF_01152"/>
    </source>
</evidence>
<evidence type="ECO:0000256" key="4">
    <source>
        <dbReference type="ARBA" id="ARBA00022771"/>
    </source>
</evidence>
<keyword evidence="2 11" id="KW-0479">Metal-binding</keyword>
<protein>
    <recommendedName>
        <fullName evidence="10 11">Chaperone protein DnaJ</fullName>
    </recommendedName>
</protein>
<gene>
    <name evidence="11 15" type="primary">dnaJ</name>
    <name evidence="15" type="ORF">ARTHRO_11813</name>
</gene>
<dbReference type="InterPro" id="IPR001623">
    <property type="entry name" value="DnaJ_domain"/>
</dbReference>
<dbReference type="FunFam" id="2.60.260.20:FF:000005">
    <property type="entry name" value="Chaperone protein dnaJ 1, mitochondrial"/>
    <property type="match status" value="1"/>
</dbReference>
<dbReference type="Gene3D" id="1.10.287.110">
    <property type="entry name" value="DnaJ domain"/>
    <property type="match status" value="1"/>
</dbReference>
<evidence type="ECO:0000256" key="12">
    <source>
        <dbReference type="PROSITE-ProRule" id="PRU00546"/>
    </source>
</evidence>
<comment type="function">
    <text evidence="8 11">Participates actively in the response to hyperosmotic and heat shock by preventing the aggregation of stress-denatured proteins and by disaggregating proteins, also in an autonomous, DnaK-independent fashion. Unfolded proteins bind initially to DnaJ; upon interaction with the DnaJ-bound protein, DnaK hydrolyzes its bound ATP, resulting in the formation of a stable complex. GrpE releases ADP from DnaK; ATP binding to DnaK triggers the release of the substrate protein, thus completing the reaction cycle. Several rounds of ATP-dependent interactions between DnaJ, DnaK and GrpE are required for fully efficient folding. Also involved, together with DnaK and GrpE, in the DNA replication of plasmids through activation of initiation proteins.</text>
</comment>
<dbReference type="HAMAP" id="MF_01152">
    <property type="entry name" value="DnaJ"/>
    <property type="match status" value="1"/>
</dbReference>
<dbReference type="NCBIfam" id="TIGR02349">
    <property type="entry name" value="DnaJ_bact"/>
    <property type="match status" value="1"/>
</dbReference>
<dbReference type="InterPro" id="IPR001305">
    <property type="entry name" value="HSP_DnaJ_Cys-rich_dom"/>
</dbReference>
<dbReference type="GO" id="GO:0009408">
    <property type="term" value="P:response to heat"/>
    <property type="evidence" value="ECO:0007669"/>
    <property type="project" value="InterPro"/>
</dbReference>
<dbReference type="GO" id="GO:0008270">
    <property type="term" value="F:zinc ion binding"/>
    <property type="evidence" value="ECO:0007669"/>
    <property type="project" value="UniProtKB-UniRule"/>
</dbReference>
<evidence type="ECO:0000259" key="14">
    <source>
        <dbReference type="PROSITE" id="PS51188"/>
    </source>
</evidence>
<evidence type="ECO:0000256" key="3">
    <source>
        <dbReference type="ARBA" id="ARBA00022737"/>
    </source>
</evidence>
<comment type="subcellular location">
    <subcellularLocation>
        <location evidence="11">Cytoplasm</location>
    </subcellularLocation>
</comment>
<dbReference type="InterPro" id="IPR036410">
    <property type="entry name" value="HSP_DnaJ_Cys-rich_dom_sf"/>
</dbReference>
<sequence>MAGDYYDVLGVSRDADKEEIKRAYRRLARKYHPDVNKEPGAEERFKEINRAYEVLSEPEIRARYDRFGEAGVSGAGAGGYGQDFGDSFADIFESFFSGFGGGMGGPTAARRRTGPTRGDDLRLDLRLEFKEAIFGGEKEIRIRHLETCETCNGTGAKPGTSPKTCSTCGGSGQVRRATRTPFGSFTQVSVCPTCNGTGQMIEEKCVSCGGEGLKEVTKKLKITIPAGVDNGTRLRVSNEGDSGKRGGPAGDLYVFLSVDSTPNFKRDGINILSDVKISYLQAILGCTLEVETVQGTTSLTIPAGTQPNTVLTLENQGVPRLGNPVSRGDHLITILIDIPTRITNEERELLEQLAQIKGERTGKGGLEGFLGNLFQK</sequence>
<feature type="binding site" evidence="11">
    <location>
        <position position="148"/>
    </location>
    <ligand>
        <name>Zn(2+)</name>
        <dbReference type="ChEBI" id="CHEBI:29105"/>
        <label>1</label>
    </ligand>
</feature>
<dbReference type="Pfam" id="PF00226">
    <property type="entry name" value="DnaJ"/>
    <property type="match status" value="1"/>
</dbReference>
<dbReference type="GO" id="GO:0031072">
    <property type="term" value="F:heat shock protein binding"/>
    <property type="evidence" value="ECO:0007669"/>
    <property type="project" value="InterPro"/>
</dbReference>
<keyword evidence="6 11" id="KW-0346">Stress response</keyword>
<evidence type="ECO:0000256" key="9">
    <source>
        <dbReference type="ARBA" id="ARBA00061004"/>
    </source>
</evidence>
<feature type="binding site" evidence="11">
    <location>
        <position position="194"/>
    </location>
    <ligand>
        <name>Zn(2+)</name>
        <dbReference type="ChEBI" id="CHEBI:29105"/>
        <label>2</label>
    </ligand>
</feature>
<dbReference type="SUPFAM" id="SSF46565">
    <property type="entry name" value="Chaperone J-domain"/>
    <property type="match status" value="1"/>
</dbReference>
<feature type="repeat" description="CXXCXGXG motif" evidence="11">
    <location>
        <begin position="148"/>
        <end position="155"/>
    </location>
</feature>
<feature type="binding site" evidence="11">
    <location>
        <position position="168"/>
    </location>
    <ligand>
        <name>Zn(2+)</name>
        <dbReference type="ChEBI" id="CHEBI:29105"/>
        <label>2</label>
    </ligand>
</feature>
<evidence type="ECO:0000313" key="16">
    <source>
        <dbReference type="Proteomes" id="UP000032946"/>
    </source>
</evidence>
<comment type="similarity">
    <text evidence="9 11">Belongs to the DnaJ family.</text>
</comment>
<dbReference type="NCBIfam" id="NF008035">
    <property type="entry name" value="PRK10767.1"/>
    <property type="match status" value="1"/>
</dbReference>
<feature type="repeat" description="CXXCXGXG motif" evidence="11">
    <location>
        <begin position="205"/>
        <end position="212"/>
    </location>
</feature>
<evidence type="ECO:0000256" key="2">
    <source>
        <dbReference type="ARBA" id="ARBA00022723"/>
    </source>
</evidence>
<dbReference type="PANTHER" id="PTHR43096">
    <property type="entry name" value="DNAJ HOMOLOG 1, MITOCHONDRIAL-RELATED"/>
    <property type="match status" value="1"/>
</dbReference>
<comment type="cofactor">
    <cofactor evidence="11">
        <name>Zn(2+)</name>
        <dbReference type="ChEBI" id="CHEBI:29105"/>
    </cofactor>
    <text evidence="11">Binds 2 Zn(2+) ions per monomer.</text>
</comment>
<dbReference type="FunFam" id="1.10.287.110:FF:000034">
    <property type="entry name" value="Chaperone protein DnaJ"/>
    <property type="match status" value="1"/>
</dbReference>
<feature type="binding site" evidence="11">
    <location>
        <position position="208"/>
    </location>
    <ligand>
        <name>Zn(2+)</name>
        <dbReference type="ChEBI" id="CHEBI:29105"/>
        <label>1</label>
    </ligand>
</feature>
<dbReference type="CDD" id="cd10719">
    <property type="entry name" value="DnaJ_zf"/>
    <property type="match status" value="1"/>
</dbReference>
<dbReference type="GO" id="GO:0051082">
    <property type="term" value="F:unfolded protein binding"/>
    <property type="evidence" value="ECO:0007669"/>
    <property type="project" value="UniProtKB-UniRule"/>
</dbReference>
<dbReference type="GO" id="GO:0005524">
    <property type="term" value="F:ATP binding"/>
    <property type="evidence" value="ECO:0007669"/>
    <property type="project" value="InterPro"/>
</dbReference>
<evidence type="ECO:0000256" key="10">
    <source>
        <dbReference type="ARBA" id="ARBA00067609"/>
    </source>
</evidence>
<dbReference type="PANTHER" id="PTHR43096:SF10">
    <property type="entry name" value="CHAPERONE PROTEIN DNAJ A6, CHLOROPLASTIC"/>
    <property type="match status" value="1"/>
</dbReference>
<feature type="repeat" description="CXXCXGXG motif" evidence="11">
    <location>
        <begin position="191"/>
        <end position="198"/>
    </location>
</feature>
<dbReference type="SMART" id="SM00271">
    <property type="entry name" value="DnaJ"/>
    <property type="match status" value="1"/>
</dbReference>
<dbReference type="SUPFAM" id="SSF49493">
    <property type="entry name" value="HSP40/DnaJ peptide-binding domain"/>
    <property type="match status" value="2"/>
</dbReference>
<comment type="domain">
    <text evidence="11">The J domain is necessary and sufficient to stimulate DnaK ATPase activity. Zinc center 1 plays an important role in the autonomous, DnaK-independent chaperone activity of DnaJ. Zinc center 2 is essential for interaction with DnaK and for DnaJ activity.</text>
</comment>
<dbReference type="InterPro" id="IPR008971">
    <property type="entry name" value="HSP40/DnaJ_pept-bd"/>
</dbReference>
<dbReference type="Gene3D" id="2.10.230.10">
    <property type="entry name" value="Heat shock protein DnaJ, cysteine-rich domain"/>
    <property type="match status" value="1"/>
</dbReference>
<dbReference type="PROSITE" id="PS50076">
    <property type="entry name" value="DNAJ_2"/>
    <property type="match status" value="1"/>
</dbReference>
<keyword evidence="5 11" id="KW-0862">Zinc</keyword>
<dbReference type="Gene3D" id="2.60.260.20">
    <property type="entry name" value="Urease metallochaperone UreE, N-terminal domain"/>
    <property type="match status" value="2"/>
</dbReference>
<dbReference type="GO" id="GO:0006260">
    <property type="term" value="P:DNA replication"/>
    <property type="evidence" value="ECO:0007669"/>
    <property type="project" value="UniProtKB-KW"/>
</dbReference>
<dbReference type="NCBIfam" id="NF010886">
    <property type="entry name" value="PRK14293.1"/>
    <property type="match status" value="1"/>
</dbReference>
<proteinExistence type="inferred from homology"/>
<dbReference type="RefSeq" id="WP_008049499.1">
    <property type="nucleotide sequence ID" value="NZ_FO818640.1"/>
</dbReference>
<dbReference type="InterPro" id="IPR012724">
    <property type="entry name" value="DnaJ"/>
</dbReference>
<dbReference type="Proteomes" id="UP000032946">
    <property type="component" value="Chromosome"/>
</dbReference>
<feature type="domain" description="CR-type" evidence="14">
    <location>
        <begin position="135"/>
        <end position="217"/>
    </location>
</feature>
<dbReference type="GO" id="GO:0042026">
    <property type="term" value="P:protein refolding"/>
    <property type="evidence" value="ECO:0007669"/>
    <property type="project" value="TreeGrafter"/>
</dbReference>
<dbReference type="PRINTS" id="PR00625">
    <property type="entry name" value="JDOMAIN"/>
</dbReference>
<evidence type="ECO:0000259" key="13">
    <source>
        <dbReference type="PROSITE" id="PS50076"/>
    </source>
</evidence>
<comment type="subunit">
    <text evidence="11">Homodimer.</text>
</comment>
<reference evidence="15 16" key="1">
    <citation type="submission" date="2014-02" db="EMBL/GenBank/DDBJ databases">
        <authorList>
            <person name="Genoscope - CEA"/>
        </authorList>
    </citation>
    <scope>NUCLEOTIDE SEQUENCE [LARGE SCALE GENOMIC DNA]</scope>
    <source>
        <strain evidence="15 16">PCC 8005</strain>
    </source>
</reference>
<dbReference type="InterPro" id="IPR036869">
    <property type="entry name" value="J_dom_sf"/>
</dbReference>
<keyword evidence="7 11" id="KW-0143">Chaperone</keyword>